<dbReference type="Pfam" id="PF00702">
    <property type="entry name" value="Hydrolase"/>
    <property type="match status" value="1"/>
</dbReference>
<dbReference type="InterPro" id="IPR036412">
    <property type="entry name" value="HAD-like_sf"/>
</dbReference>
<organism evidence="3 4">
    <name type="scientific">Gottfriedia endophytica</name>
    <dbReference type="NCBI Taxonomy" id="2820819"/>
    <lineage>
        <taxon>Bacteria</taxon>
        <taxon>Bacillati</taxon>
        <taxon>Bacillota</taxon>
        <taxon>Bacilli</taxon>
        <taxon>Bacillales</taxon>
        <taxon>Bacillaceae</taxon>
        <taxon>Gottfriedia</taxon>
    </lineage>
</organism>
<dbReference type="SUPFAM" id="SSF56784">
    <property type="entry name" value="HAD-like"/>
    <property type="match status" value="1"/>
</dbReference>
<name>A0A940NNJ8_9BACI</name>
<gene>
    <name evidence="3" type="ORF">J5Y03_05810</name>
</gene>
<dbReference type="CDD" id="cd01427">
    <property type="entry name" value="HAD_like"/>
    <property type="match status" value="1"/>
</dbReference>
<dbReference type="RefSeq" id="WP_209403497.1">
    <property type="nucleotide sequence ID" value="NZ_JAGIYQ010000003.1"/>
</dbReference>
<dbReference type="Proteomes" id="UP000682134">
    <property type="component" value="Unassembled WGS sequence"/>
</dbReference>
<keyword evidence="4" id="KW-1185">Reference proteome</keyword>
<dbReference type="EMBL" id="JAGIYQ010000003">
    <property type="protein sequence ID" value="MBP0724703.1"/>
    <property type="molecule type" value="Genomic_DNA"/>
</dbReference>
<dbReference type="PANTHER" id="PTHR43434:SF1">
    <property type="entry name" value="PHOSPHOGLYCOLATE PHOSPHATASE"/>
    <property type="match status" value="1"/>
</dbReference>
<evidence type="ECO:0000256" key="1">
    <source>
        <dbReference type="ARBA" id="ARBA00022801"/>
    </source>
</evidence>
<dbReference type="GO" id="GO:0008967">
    <property type="term" value="F:phosphoglycolate phosphatase activity"/>
    <property type="evidence" value="ECO:0007669"/>
    <property type="project" value="TreeGrafter"/>
</dbReference>
<keyword evidence="1 3" id="KW-0378">Hydrolase</keyword>
<dbReference type="InterPro" id="IPR050155">
    <property type="entry name" value="HAD-like_hydrolase_sf"/>
</dbReference>
<dbReference type="GO" id="GO:0006281">
    <property type="term" value="P:DNA repair"/>
    <property type="evidence" value="ECO:0007669"/>
    <property type="project" value="TreeGrafter"/>
</dbReference>
<dbReference type="Gene3D" id="3.40.50.1000">
    <property type="entry name" value="HAD superfamily/HAD-like"/>
    <property type="match status" value="1"/>
</dbReference>
<evidence type="ECO:0000256" key="2">
    <source>
        <dbReference type="ARBA" id="ARBA00022842"/>
    </source>
</evidence>
<sequence length="273" mass="31599">MHNILLNAEVLVFDLDGTLYDGTEHYDYYASQLEKEVDVRYLESFRNDYEQMKKNNHILSIGKVYDSKNDYVLTLDPLTLTISEVHTWDGKLVDKNQLDDSYIQSFSLTEPFIPIGDGWWLPLVTSYHYGARDVWHCYDKTKEFMSTEQFKIPQIKGLIEGLHAIKDTKKLVLLTNSDRADVTRLLKILNLDNLFHLELTDGNKPLETEKHLKHIMNLYNVKPEEVVSVGDNFINEIAPALKLGMHGVYITDQSFKQISPTLSIIPKLDMLFE</sequence>
<accession>A0A940NNJ8</accession>
<dbReference type="PANTHER" id="PTHR43434">
    <property type="entry name" value="PHOSPHOGLYCOLATE PHOSPHATASE"/>
    <property type="match status" value="1"/>
</dbReference>
<protein>
    <submittedName>
        <fullName evidence="3">HAD family hydrolase</fullName>
    </submittedName>
</protein>
<reference evidence="3" key="1">
    <citation type="submission" date="2021-04" db="EMBL/GenBank/DDBJ databases">
        <title>Genome seq and assembly of Bacillus sp.</title>
        <authorList>
            <person name="Chhetri G."/>
        </authorList>
    </citation>
    <scope>NUCLEOTIDE SEQUENCE</scope>
    <source>
        <strain evidence="3">RG28</strain>
    </source>
</reference>
<dbReference type="AlphaFoldDB" id="A0A940NNJ8"/>
<keyword evidence="2" id="KW-0460">Magnesium</keyword>
<evidence type="ECO:0000313" key="4">
    <source>
        <dbReference type="Proteomes" id="UP000682134"/>
    </source>
</evidence>
<proteinExistence type="predicted"/>
<evidence type="ECO:0000313" key="3">
    <source>
        <dbReference type="EMBL" id="MBP0724703.1"/>
    </source>
</evidence>
<comment type="caution">
    <text evidence="3">The sequence shown here is derived from an EMBL/GenBank/DDBJ whole genome shotgun (WGS) entry which is preliminary data.</text>
</comment>
<dbReference type="InterPro" id="IPR023214">
    <property type="entry name" value="HAD_sf"/>
</dbReference>